<evidence type="ECO:0000313" key="1">
    <source>
        <dbReference type="EMBL" id="QHT02287.1"/>
    </source>
</evidence>
<sequence length="184" mass="22250">MPSYIPHKYIRIRENTKMTAITSDLYFTNIHILPTAANATVCRSWYVNVIGILKKQKQTFYELQIYNLIVNKYSNYPPRTYNIRRRLDFAIKNNKDNFNIFEDNILNIAYDNMIKNIFEYLKTDKVVFLNIKESLIEYYNRYMSIHKKCCRMEILDMLDNDYIDEDIAKEYKGMLLKYYNHIVV</sequence>
<organism evidence="1">
    <name type="scientific">viral metagenome</name>
    <dbReference type="NCBI Taxonomy" id="1070528"/>
    <lineage>
        <taxon>unclassified sequences</taxon>
        <taxon>metagenomes</taxon>
        <taxon>organismal metagenomes</taxon>
    </lineage>
</organism>
<accession>A0A6C0CDA2</accession>
<proteinExistence type="predicted"/>
<dbReference type="AlphaFoldDB" id="A0A6C0CDA2"/>
<protein>
    <submittedName>
        <fullName evidence="1">Uncharacterized protein</fullName>
    </submittedName>
</protein>
<dbReference type="EMBL" id="MN739392">
    <property type="protein sequence ID" value="QHT02287.1"/>
    <property type="molecule type" value="Genomic_DNA"/>
</dbReference>
<name>A0A6C0CDA2_9ZZZZ</name>
<reference evidence="1" key="1">
    <citation type="journal article" date="2020" name="Nature">
        <title>Giant virus diversity and host interactions through global metagenomics.</title>
        <authorList>
            <person name="Schulz F."/>
            <person name="Roux S."/>
            <person name="Paez-Espino D."/>
            <person name="Jungbluth S."/>
            <person name="Walsh D.A."/>
            <person name="Denef V.J."/>
            <person name="McMahon K.D."/>
            <person name="Konstantinidis K.T."/>
            <person name="Eloe-Fadrosh E.A."/>
            <person name="Kyrpides N.C."/>
            <person name="Woyke T."/>
        </authorList>
    </citation>
    <scope>NUCLEOTIDE SEQUENCE</scope>
    <source>
        <strain evidence="1">GVMAG-M-3300020565-3</strain>
    </source>
</reference>